<comment type="caution">
    <text evidence="3">The sequence shown here is derived from an EMBL/GenBank/DDBJ whole genome shotgun (WGS) entry which is preliminary data.</text>
</comment>
<organism evidence="3 4">
    <name type="scientific">Akanthomyces lecanii RCEF 1005</name>
    <dbReference type="NCBI Taxonomy" id="1081108"/>
    <lineage>
        <taxon>Eukaryota</taxon>
        <taxon>Fungi</taxon>
        <taxon>Dikarya</taxon>
        <taxon>Ascomycota</taxon>
        <taxon>Pezizomycotina</taxon>
        <taxon>Sordariomycetes</taxon>
        <taxon>Hypocreomycetidae</taxon>
        <taxon>Hypocreales</taxon>
        <taxon>Cordycipitaceae</taxon>
        <taxon>Akanthomyces</taxon>
        <taxon>Cordyceps confragosa</taxon>
    </lineage>
</organism>
<keyword evidence="2" id="KW-0472">Membrane</keyword>
<dbReference type="STRING" id="1081108.A0A168H1N8"/>
<reference evidence="3 4" key="1">
    <citation type="journal article" date="2016" name="Genome Biol. Evol.">
        <title>Divergent and convergent evolution of fungal pathogenicity.</title>
        <authorList>
            <person name="Shang Y."/>
            <person name="Xiao G."/>
            <person name="Zheng P."/>
            <person name="Cen K."/>
            <person name="Zhan S."/>
            <person name="Wang C."/>
        </authorList>
    </citation>
    <scope>NUCLEOTIDE SEQUENCE [LARGE SCALE GENOMIC DNA]</scope>
    <source>
        <strain evidence="3 4">RCEF 1005</strain>
    </source>
</reference>
<keyword evidence="2" id="KW-0812">Transmembrane</keyword>
<dbReference type="Pfam" id="PF11374">
    <property type="entry name" value="DUF3176"/>
    <property type="match status" value="1"/>
</dbReference>
<feature type="transmembrane region" description="Helical" evidence="2">
    <location>
        <begin position="114"/>
        <end position="134"/>
    </location>
</feature>
<dbReference type="PANTHER" id="PTHR35394:SF5">
    <property type="entry name" value="DUF3176 DOMAIN-CONTAINING PROTEIN"/>
    <property type="match status" value="1"/>
</dbReference>
<accession>A0A168H1N8</accession>
<dbReference type="EMBL" id="AZHF01000003">
    <property type="protein sequence ID" value="OAA77197.1"/>
    <property type="molecule type" value="Genomic_DNA"/>
</dbReference>
<keyword evidence="4" id="KW-1185">Reference proteome</keyword>
<evidence type="ECO:0000313" key="4">
    <source>
        <dbReference type="Proteomes" id="UP000076881"/>
    </source>
</evidence>
<feature type="transmembrane region" description="Helical" evidence="2">
    <location>
        <begin position="71"/>
        <end position="94"/>
    </location>
</feature>
<keyword evidence="2" id="KW-1133">Transmembrane helix</keyword>
<gene>
    <name evidence="3" type="ORF">LEL_04020</name>
</gene>
<feature type="region of interest" description="Disordered" evidence="1">
    <location>
        <begin position="1"/>
        <end position="56"/>
    </location>
</feature>
<evidence type="ECO:0000256" key="1">
    <source>
        <dbReference type="SAM" id="MobiDB-lite"/>
    </source>
</evidence>
<dbReference type="Proteomes" id="UP000076881">
    <property type="component" value="Unassembled WGS sequence"/>
</dbReference>
<dbReference type="InterPro" id="IPR021514">
    <property type="entry name" value="DUF3176"/>
</dbReference>
<evidence type="ECO:0000256" key="2">
    <source>
        <dbReference type="SAM" id="Phobius"/>
    </source>
</evidence>
<dbReference type="PANTHER" id="PTHR35394">
    <property type="entry name" value="DUF3176 DOMAIN-CONTAINING PROTEIN"/>
    <property type="match status" value="1"/>
</dbReference>
<feature type="transmembrane region" description="Helical" evidence="2">
    <location>
        <begin position="596"/>
        <end position="617"/>
    </location>
</feature>
<dbReference type="AlphaFoldDB" id="A0A168H1N8"/>
<sequence>MRAAYQKRNPGYTSLESLLGTSNFSSGNSPRRGASSKSFRKQHKKTDSTESQRSSVYVSPKPQSAFHGMMLLWKWECSALVVSLVVFIASIVILREYENKALSQWKAPISINTVIAIITTIFKGSLLIPISNGISQLKWLSFSKEPQDMVTMDVYDQASRGAWGSLLFIFRQFGDRRLSSLAAFGAAIALLTLITEPFSQAAVTIGTCERVMHSKASVPRFNNYAIAQSDATVASLTTAMQLAVYTGLYARPTNSSESIRSTVVCPTGNCTFPMESGASFDTLTMCHTCRDVTNKLAMSNATSSKRDAQEAGDYVLTGYPGNLSLASSKGSGFSGKIFTFGTSSGVYGSDPTNLWPVEGWNSTTLLSIQGIALVKPTLQDNKSDLVPMAFDCALRPCVVSFNASVQNGKYAETEIARQYLHAIPSDKSFQLVTSSAVVNGSRQTCVVSDEKTATNSAHVLLPESASSKSTGLDDDGSSLPGKWYMPECVYSLTTSPTSALADFVSRIFGAASIQLVLGVDQVDGAVWLQTLWNAGTMTMESVDRFMVGVALAIGAEMRSNKPPPQQHVDDGVPFSAGSVTGDALYTEVCIRVKWRYLSFLAVLLAIEVLFFAAVVVISQRSPWWCENWKTSALPLLAQAIRGEDVANAPPRWSTGSNIVLEGFAPDQMAAKKVEVRLVEQHGEWRFAAR</sequence>
<protein>
    <submittedName>
        <fullName evidence="3">Uncharacterized protein</fullName>
    </submittedName>
</protein>
<dbReference type="OrthoDB" id="4868042at2759"/>
<evidence type="ECO:0000313" key="3">
    <source>
        <dbReference type="EMBL" id="OAA77197.1"/>
    </source>
</evidence>
<name>A0A168H1N8_CORDF</name>
<feature type="transmembrane region" description="Helical" evidence="2">
    <location>
        <begin position="178"/>
        <end position="195"/>
    </location>
</feature>
<proteinExistence type="predicted"/>
<feature type="compositionally biased region" description="Polar residues" evidence="1">
    <location>
        <begin position="11"/>
        <end position="29"/>
    </location>
</feature>